<evidence type="ECO:0000256" key="3">
    <source>
        <dbReference type="ARBA" id="ARBA00023125"/>
    </source>
</evidence>
<organism evidence="5 6">
    <name type="scientific">Algoriella xinjiangensis</name>
    <dbReference type="NCBI Taxonomy" id="684065"/>
    <lineage>
        <taxon>Bacteria</taxon>
        <taxon>Pseudomonadati</taxon>
        <taxon>Bacteroidota</taxon>
        <taxon>Flavobacteriia</taxon>
        <taxon>Flavobacteriales</taxon>
        <taxon>Weeksellaceae</taxon>
        <taxon>Algoriella</taxon>
    </lineage>
</organism>
<dbReference type="CDD" id="cd17265">
    <property type="entry name" value="RMtype1_S_Eco4255III-TRD2-CR2_like"/>
    <property type="match status" value="1"/>
</dbReference>
<keyword evidence="6" id="KW-1185">Reference proteome</keyword>
<proteinExistence type="inferred from homology"/>
<keyword evidence="3" id="KW-0238">DNA-binding</keyword>
<evidence type="ECO:0000313" key="5">
    <source>
        <dbReference type="EMBL" id="SFN09917.1"/>
    </source>
</evidence>
<accession>A0A1I4W913</accession>
<name>A0A1I4W913_9FLAO</name>
<evidence type="ECO:0000259" key="4">
    <source>
        <dbReference type="Pfam" id="PF01420"/>
    </source>
</evidence>
<dbReference type="PANTHER" id="PTHR30408:SF12">
    <property type="entry name" value="TYPE I RESTRICTION ENZYME MJAVIII SPECIFICITY SUBUNIT"/>
    <property type="match status" value="1"/>
</dbReference>
<feature type="domain" description="Type I restriction modification DNA specificity" evidence="4">
    <location>
        <begin position="15"/>
        <end position="180"/>
    </location>
</feature>
<reference evidence="6" key="1">
    <citation type="submission" date="2016-10" db="EMBL/GenBank/DDBJ databases">
        <authorList>
            <person name="Varghese N."/>
            <person name="Submissions S."/>
        </authorList>
    </citation>
    <scope>NUCLEOTIDE SEQUENCE [LARGE SCALE GENOMIC DNA]</scope>
    <source>
        <strain evidence="6">XJ109</strain>
    </source>
</reference>
<dbReference type="STRING" id="684065.SAMN05421738_106194"/>
<comment type="similarity">
    <text evidence="1">Belongs to the type-I restriction system S methylase family.</text>
</comment>
<dbReference type="OrthoDB" id="667970at2"/>
<protein>
    <submittedName>
        <fullName evidence="5">Type I restriction enzyme, S subunit</fullName>
    </submittedName>
</protein>
<dbReference type="Pfam" id="PF01420">
    <property type="entry name" value="Methylase_S"/>
    <property type="match status" value="2"/>
</dbReference>
<dbReference type="Proteomes" id="UP000199149">
    <property type="component" value="Unassembled WGS sequence"/>
</dbReference>
<dbReference type="InterPro" id="IPR052021">
    <property type="entry name" value="Type-I_RS_S_subunit"/>
</dbReference>
<dbReference type="InterPro" id="IPR000055">
    <property type="entry name" value="Restrct_endonuc_typeI_TRD"/>
</dbReference>
<keyword evidence="2" id="KW-0680">Restriction system</keyword>
<dbReference type="AlphaFoldDB" id="A0A1I4W913"/>
<evidence type="ECO:0000256" key="1">
    <source>
        <dbReference type="ARBA" id="ARBA00010923"/>
    </source>
</evidence>
<feature type="domain" description="Type I restriction modification DNA specificity" evidence="4">
    <location>
        <begin position="207"/>
        <end position="373"/>
    </location>
</feature>
<dbReference type="GO" id="GO:0003677">
    <property type="term" value="F:DNA binding"/>
    <property type="evidence" value="ECO:0007669"/>
    <property type="project" value="UniProtKB-KW"/>
</dbReference>
<sequence length="390" mass="44526">MENLQPKLRFPEFREEWEETILSNIAKIQMGQSPDSNSYNNNNLGFGLIQGNADLIDRKVQLRQHTSKPTKLTNINDIIFTVRAPVGYVALCEDIYCIGRGVASITANYSIGFLFQYFIKVEERWNTLAQGSTFTAINSKELNNFKLNIPTLQEQTKIANFLGAVDKQLDILNQKKEKLNTYKKGVMQQLFAQQLRFKDDNGNNYPDWEEKTLGEVGEIVSGLTYSPKDVVDEGLLVLRSSNIQDNKLSFQDNVFVNVKKYNPVEAEDILICVRNGSKNLIGKNALITKNEKGFAFGAFMTIYRSKSNKYIFQWLQHSTYREYVNKNLGATINSINGNDLKKFLIPFPSIEEQTKIANFLSAIDKQIEAVENQITKTETYKKGLLQQMFV</sequence>
<dbReference type="GO" id="GO:0009307">
    <property type="term" value="P:DNA restriction-modification system"/>
    <property type="evidence" value="ECO:0007669"/>
    <property type="project" value="UniProtKB-KW"/>
</dbReference>
<evidence type="ECO:0000256" key="2">
    <source>
        <dbReference type="ARBA" id="ARBA00022747"/>
    </source>
</evidence>
<dbReference type="Gene3D" id="3.90.220.20">
    <property type="entry name" value="DNA methylase specificity domains"/>
    <property type="match status" value="2"/>
</dbReference>
<dbReference type="PANTHER" id="PTHR30408">
    <property type="entry name" value="TYPE-1 RESTRICTION ENZYME ECOKI SPECIFICITY PROTEIN"/>
    <property type="match status" value="1"/>
</dbReference>
<dbReference type="CDD" id="cd17494">
    <property type="entry name" value="RMtype1_S_Sma198ORF994P-TRD2-CR2_like"/>
    <property type="match status" value="1"/>
</dbReference>
<dbReference type="EMBL" id="FOUZ01000006">
    <property type="protein sequence ID" value="SFN09917.1"/>
    <property type="molecule type" value="Genomic_DNA"/>
</dbReference>
<dbReference type="SUPFAM" id="SSF116734">
    <property type="entry name" value="DNA methylase specificity domain"/>
    <property type="match status" value="2"/>
</dbReference>
<evidence type="ECO:0000313" key="6">
    <source>
        <dbReference type="Proteomes" id="UP000199149"/>
    </source>
</evidence>
<dbReference type="RefSeq" id="WP_092908042.1">
    <property type="nucleotide sequence ID" value="NZ_FOUZ01000006.1"/>
</dbReference>
<gene>
    <name evidence="5" type="ORF">SAMN05421738_106194</name>
</gene>
<dbReference type="InterPro" id="IPR044946">
    <property type="entry name" value="Restrct_endonuc_typeI_TRD_sf"/>
</dbReference>